<evidence type="ECO:0000313" key="2">
    <source>
        <dbReference type="Proteomes" id="UP001231362"/>
    </source>
</evidence>
<dbReference type="EMBL" id="JAUSTU010000019">
    <property type="protein sequence ID" value="MDQ0157062.1"/>
    <property type="molecule type" value="Genomic_DNA"/>
</dbReference>
<accession>A0ABT9V804</accession>
<comment type="caution">
    <text evidence="1">The sequence shown here is derived from an EMBL/GenBank/DDBJ whole genome shotgun (WGS) entry which is preliminary data.</text>
</comment>
<protein>
    <submittedName>
        <fullName evidence="1">Uncharacterized protein</fullName>
    </submittedName>
</protein>
<proteinExistence type="predicted"/>
<reference evidence="1 2" key="1">
    <citation type="submission" date="2023-07" db="EMBL/GenBank/DDBJ databases">
        <title>Genomic Encyclopedia of Type Strains, Phase IV (KMG-IV): sequencing the most valuable type-strain genomes for metagenomic binning, comparative biology and taxonomic classification.</title>
        <authorList>
            <person name="Goeker M."/>
        </authorList>
    </citation>
    <scope>NUCLEOTIDE SEQUENCE [LARGE SCALE GENOMIC DNA]</scope>
    <source>
        <strain evidence="1 2">DSM 23948</strain>
    </source>
</reference>
<keyword evidence="2" id="KW-1185">Reference proteome</keyword>
<name>A0ABT9V804_9BACL</name>
<evidence type="ECO:0000313" key="1">
    <source>
        <dbReference type="EMBL" id="MDQ0157062.1"/>
    </source>
</evidence>
<sequence>MNRVTWLFLTKALLSRIVSYDRRFEITFMLLYKKRAQVSLCRPSLYILKGGQFLLLS</sequence>
<organism evidence="1 2">
    <name type="scientific">Anoxybacillus andreesenii</name>
    <dbReference type="NCBI Taxonomy" id="1325932"/>
    <lineage>
        <taxon>Bacteria</taxon>
        <taxon>Bacillati</taxon>
        <taxon>Bacillota</taxon>
        <taxon>Bacilli</taxon>
        <taxon>Bacillales</taxon>
        <taxon>Anoxybacillaceae</taxon>
        <taxon>Anoxybacillus</taxon>
    </lineage>
</organism>
<gene>
    <name evidence="1" type="ORF">J2S07_003388</name>
</gene>
<dbReference type="Proteomes" id="UP001231362">
    <property type="component" value="Unassembled WGS sequence"/>
</dbReference>